<evidence type="ECO:0000256" key="6">
    <source>
        <dbReference type="ARBA" id="ARBA00022842"/>
    </source>
</evidence>
<evidence type="ECO:0000259" key="9">
    <source>
        <dbReference type="Pfam" id="PF01850"/>
    </source>
</evidence>
<proteinExistence type="inferred from homology"/>
<dbReference type="GO" id="GO:0004540">
    <property type="term" value="F:RNA nuclease activity"/>
    <property type="evidence" value="ECO:0007669"/>
    <property type="project" value="InterPro"/>
</dbReference>
<comment type="function">
    <text evidence="8">Toxic component of a toxin-antitoxin (TA) system. An RNase.</text>
</comment>
<dbReference type="GO" id="GO:0090729">
    <property type="term" value="F:toxin activity"/>
    <property type="evidence" value="ECO:0007669"/>
    <property type="project" value="UniProtKB-KW"/>
</dbReference>
<evidence type="ECO:0000256" key="7">
    <source>
        <dbReference type="ARBA" id="ARBA00038093"/>
    </source>
</evidence>
<dbReference type="PANTHER" id="PTHR33653">
    <property type="entry name" value="RIBONUCLEASE VAPC2"/>
    <property type="match status" value="1"/>
</dbReference>
<dbReference type="SUPFAM" id="SSF88723">
    <property type="entry name" value="PIN domain-like"/>
    <property type="match status" value="1"/>
</dbReference>
<feature type="binding site" evidence="8">
    <location>
        <position position="5"/>
    </location>
    <ligand>
        <name>Mg(2+)</name>
        <dbReference type="ChEBI" id="CHEBI:18420"/>
    </ligand>
</feature>
<protein>
    <recommendedName>
        <fullName evidence="8">Ribonuclease VapC</fullName>
        <shortName evidence="8">RNase VapC</shortName>
        <ecNumber evidence="8">3.1.-.-</ecNumber>
    </recommendedName>
    <alternativeName>
        <fullName evidence="8">Toxin VapC</fullName>
    </alternativeName>
</protein>
<evidence type="ECO:0000313" key="11">
    <source>
        <dbReference type="Proteomes" id="UP000308054"/>
    </source>
</evidence>
<comment type="similarity">
    <text evidence="7 8">Belongs to the PINc/VapC protein family.</text>
</comment>
<dbReference type="Gene3D" id="3.40.50.1010">
    <property type="entry name" value="5'-nuclease"/>
    <property type="match status" value="1"/>
</dbReference>
<evidence type="ECO:0000256" key="5">
    <source>
        <dbReference type="ARBA" id="ARBA00022801"/>
    </source>
</evidence>
<evidence type="ECO:0000256" key="8">
    <source>
        <dbReference type="HAMAP-Rule" id="MF_00265"/>
    </source>
</evidence>
<dbReference type="PANTHER" id="PTHR33653:SF1">
    <property type="entry name" value="RIBONUCLEASE VAPC2"/>
    <property type="match status" value="1"/>
</dbReference>
<keyword evidence="4 8" id="KW-0479">Metal-binding</keyword>
<comment type="caution">
    <text evidence="10">The sequence shown here is derived from an EMBL/GenBank/DDBJ whole genome shotgun (WGS) entry which is preliminary data.</text>
</comment>
<accession>A0A4S2H4R4</accession>
<organism evidence="10 11">
    <name type="scientific">Marinicauda algicola</name>
    <dbReference type="NCBI Taxonomy" id="2029849"/>
    <lineage>
        <taxon>Bacteria</taxon>
        <taxon>Pseudomonadati</taxon>
        <taxon>Pseudomonadota</taxon>
        <taxon>Alphaproteobacteria</taxon>
        <taxon>Maricaulales</taxon>
        <taxon>Maricaulaceae</taxon>
        <taxon>Marinicauda</taxon>
    </lineage>
</organism>
<gene>
    <name evidence="8" type="primary">vapC</name>
    <name evidence="10" type="ORF">E5163_05925</name>
</gene>
<dbReference type="GO" id="GO:0000287">
    <property type="term" value="F:magnesium ion binding"/>
    <property type="evidence" value="ECO:0007669"/>
    <property type="project" value="UniProtKB-UniRule"/>
</dbReference>
<keyword evidence="8" id="KW-0800">Toxin</keyword>
<dbReference type="InterPro" id="IPR002716">
    <property type="entry name" value="PIN_dom"/>
</dbReference>
<name>A0A4S2H4R4_9PROT</name>
<dbReference type="EMBL" id="SRXW01000001">
    <property type="protein sequence ID" value="TGY90650.1"/>
    <property type="molecule type" value="Genomic_DNA"/>
</dbReference>
<dbReference type="AlphaFoldDB" id="A0A4S2H4R4"/>
<dbReference type="RefSeq" id="WP_135995148.1">
    <property type="nucleotide sequence ID" value="NZ_CP071057.1"/>
</dbReference>
<evidence type="ECO:0000256" key="4">
    <source>
        <dbReference type="ARBA" id="ARBA00022723"/>
    </source>
</evidence>
<dbReference type="HAMAP" id="MF_00265">
    <property type="entry name" value="VapC_Nob1"/>
    <property type="match status" value="1"/>
</dbReference>
<dbReference type="InterPro" id="IPR022907">
    <property type="entry name" value="VapC_family"/>
</dbReference>
<dbReference type="Pfam" id="PF01850">
    <property type="entry name" value="PIN"/>
    <property type="match status" value="1"/>
</dbReference>
<feature type="domain" description="PIN" evidence="9">
    <location>
        <begin position="2"/>
        <end position="126"/>
    </location>
</feature>
<keyword evidence="5 8" id="KW-0378">Hydrolase</keyword>
<evidence type="ECO:0000256" key="3">
    <source>
        <dbReference type="ARBA" id="ARBA00022722"/>
    </source>
</evidence>
<dbReference type="OrthoDB" id="9804823at2"/>
<reference evidence="10 11" key="1">
    <citation type="journal article" date="2017" name="Int. J. Syst. Evol. Microbiol.">
        <title>Marinicauda algicola sp. nov., isolated from a marine red alga Rhodosorus marinus.</title>
        <authorList>
            <person name="Jeong S.E."/>
            <person name="Jeon S.H."/>
            <person name="Chun B.H."/>
            <person name="Kim D.W."/>
            <person name="Jeon C.O."/>
        </authorList>
    </citation>
    <scope>NUCLEOTIDE SEQUENCE [LARGE SCALE GENOMIC DNA]</scope>
    <source>
        <strain evidence="10 11">JCM 31718</strain>
    </source>
</reference>
<keyword evidence="6 8" id="KW-0460">Magnesium</keyword>
<keyword evidence="11" id="KW-1185">Reference proteome</keyword>
<dbReference type="Proteomes" id="UP000308054">
    <property type="component" value="Unassembled WGS sequence"/>
</dbReference>
<dbReference type="InterPro" id="IPR050556">
    <property type="entry name" value="Type_II_TA_system_RNase"/>
</dbReference>
<feature type="binding site" evidence="8">
    <location>
        <position position="104"/>
    </location>
    <ligand>
        <name>Mg(2+)</name>
        <dbReference type="ChEBI" id="CHEBI:18420"/>
    </ligand>
</feature>
<dbReference type="InterPro" id="IPR029060">
    <property type="entry name" value="PIN-like_dom_sf"/>
</dbReference>
<keyword evidence="3 8" id="KW-0540">Nuclease</keyword>
<dbReference type="GO" id="GO:0016787">
    <property type="term" value="F:hydrolase activity"/>
    <property type="evidence" value="ECO:0007669"/>
    <property type="project" value="UniProtKB-KW"/>
</dbReference>
<comment type="cofactor">
    <cofactor evidence="1 8">
        <name>Mg(2+)</name>
        <dbReference type="ChEBI" id="CHEBI:18420"/>
    </cofactor>
</comment>
<dbReference type="EC" id="3.1.-.-" evidence="8"/>
<sequence length="139" mass="15051">MILLDTNVLSALMRREADPAVVAWLDAQPPESIWTTAITVFEIRFGLGILAKGRKRRALEEAFASALDQDFDGRVLAFDQAAADAAAAIAARQRQAGRPVDIRDVQIAGIAAARKAALATRNTRHFEGTGIKLIDPWVS</sequence>
<evidence type="ECO:0000256" key="1">
    <source>
        <dbReference type="ARBA" id="ARBA00001946"/>
    </source>
</evidence>
<evidence type="ECO:0000313" key="10">
    <source>
        <dbReference type="EMBL" id="TGY90650.1"/>
    </source>
</evidence>
<keyword evidence="2 8" id="KW-1277">Toxin-antitoxin system</keyword>
<evidence type="ECO:0000256" key="2">
    <source>
        <dbReference type="ARBA" id="ARBA00022649"/>
    </source>
</evidence>